<reference evidence="2" key="1">
    <citation type="submission" date="2022-11" db="UniProtKB">
        <authorList>
            <consortium name="WormBaseParasite"/>
        </authorList>
    </citation>
    <scope>IDENTIFICATION</scope>
</reference>
<evidence type="ECO:0000313" key="1">
    <source>
        <dbReference type="Proteomes" id="UP000887576"/>
    </source>
</evidence>
<organism evidence="1 2">
    <name type="scientific">Panagrolaimus sp. JU765</name>
    <dbReference type="NCBI Taxonomy" id="591449"/>
    <lineage>
        <taxon>Eukaryota</taxon>
        <taxon>Metazoa</taxon>
        <taxon>Ecdysozoa</taxon>
        <taxon>Nematoda</taxon>
        <taxon>Chromadorea</taxon>
        <taxon>Rhabditida</taxon>
        <taxon>Tylenchina</taxon>
        <taxon>Panagrolaimomorpha</taxon>
        <taxon>Panagrolaimoidea</taxon>
        <taxon>Panagrolaimidae</taxon>
        <taxon>Panagrolaimus</taxon>
    </lineage>
</organism>
<proteinExistence type="predicted"/>
<sequence>MFFSCHLQNGNKLIKAVVTDCYFLLPQFKMDRARKKIASAIDGIRNNLHMRVELEVEERISSENCCLTKIVRHGFPDDSKCLAFDSVQKLIAIGAGNGLVRLMGKVGVDYLLKHESNEPVLFAAFLINEGGLVTVQRDDTVHLWNYRQKIPEIVHSMQMSKERITCICLPFQSKWLYLGTDKGNVYFVCLANFELSTYVINWNKAIDLSCRIHPGAVKHLSVCPTESHKLLIGFEKSHVCLWNLQTKEAEQFAVGQPQIKCVAWHYDATEPQQKINPHSSSTNCKPITHLFWHHNAEGEQLVIFVGGLPAEDGVLPAVSIMRGRPTKSTIVAEMDHQIVGICALNASPFNNIPQHPYALAVLLKSDFLVIDLNSQEFCCFENPNPMDIHESPVSFINYYSDCPVDLIAALTLVGRNQRKQGVKLSDKQWPITGGVGRDCATGHQEMLLTGHEDGSIKFWQASSENLQIMYKLKTGRHFEKIDENRLVSHAITNVELCLDSRLLLVAGSSGQVTLFRFVKTESCQDISVIALPQLCTSNGAPTTPTFDDDLKSAAKELRRQLETSESKESVSTATSSGGEATEQTPIKVRGGSMRRPAGYQPELVCMIPWTDGQTPEKITAMTLNSAYGVLAIGTAAGMALVDMVSYTAIYSWTTTELCGREPIQLNPPPPDASPSEPPTPTVFIHPEESRAFGIGLFRRATLDMKTPPKKLTKKFSFAAGSLEHRRSKISTDEEVSSLAVDTEAKARPETLQLSSAPSPEKLPSRSHSVKKIVRRVTDRLIRAKSVQAPAEEVEPVELAQDTMHSSVSPIIPNSSKNFMRLNTEKSRSVDRRPILAKAQSIAASAAAMMTSGSNAASELNSPSFSRDEFSNGEQKNQNGGSRSSSTTSLEKIDPIPECVTSLSFISIASKRGNSKSDPCLWLGMSTGAITAFVLQLPVDRITSSVIAAPSDMFDGPQGSVVRLQDRILCTAFMDRNMCLIVGATESYKDPTKDSAPTSANLEKAFQNKVLTRASFSPTTNPEVGLPSPEELAHLAIFVSEYDIKVVALPSYQQIYVHRPDIPLVKARTTHIRGFPVLICLSAAGNVVIFSLPSLRPLFQQPLFKGSVEYDDPICQKTEFSEHGLGMYMASPSELQKFTVCSDLASQVDDCAGELFVPVDMPEPPKTSFLKGVSTLFAGQKEAIDVDTILAEKPSTAAVVGMKSIARPIPVNNMDPINSKNVSAGQAAMQALQNLNERGERLQNVIDATENLRNNAVNLQSRSKALVEKYEKKKWYQL</sequence>
<dbReference type="WBParaSite" id="JU765_v2.g18574.t4">
    <property type="protein sequence ID" value="JU765_v2.g18574.t4"/>
    <property type="gene ID" value="JU765_v2.g18574"/>
</dbReference>
<dbReference type="Proteomes" id="UP000887576">
    <property type="component" value="Unplaced"/>
</dbReference>
<protein>
    <submittedName>
        <fullName evidence="2">V-SNARE coiled-coil homology domain-containing protein</fullName>
    </submittedName>
</protein>
<name>A0AC34QQX1_9BILA</name>
<accession>A0AC34QQX1</accession>
<evidence type="ECO:0000313" key="2">
    <source>
        <dbReference type="WBParaSite" id="JU765_v2.g18574.t4"/>
    </source>
</evidence>